<feature type="chain" id="PRO_5035790100" evidence="2">
    <location>
        <begin position="20"/>
        <end position="94"/>
    </location>
</feature>
<dbReference type="AlphaFoldDB" id="A0A8S4R576"/>
<dbReference type="EMBL" id="CAKXAJ010024714">
    <property type="protein sequence ID" value="CAH2229369.1"/>
    <property type="molecule type" value="Genomic_DNA"/>
</dbReference>
<dbReference type="Proteomes" id="UP000838756">
    <property type="component" value="Unassembled WGS sequence"/>
</dbReference>
<comment type="caution">
    <text evidence="3">The sequence shown here is derived from an EMBL/GenBank/DDBJ whole genome shotgun (WGS) entry which is preliminary data.</text>
</comment>
<feature type="compositionally biased region" description="Basic and acidic residues" evidence="1">
    <location>
        <begin position="25"/>
        <end position="37"/>
    </location>
</feature>
<protein>
    <submittedName>
        <fullName evidence="3">Jg21776 protein</fullName>
    </submittedName>
</protein>
<gene>
    <name evidence="3" type="primary">jg21776</name>
    <name evidence="3" type="ORF">PAEG_LOCUS8849</name>
</gene>
<sequence>MKTFIILVTIFLVSLMVTATPIDRHHKEAGTPPSDRHVHPRFQPTKGGRPVHKDYPTPRLNVRKGEYICGNRVCKLKPGEVPEGCNGMCQYPIA</sequence>
<feature type="region of interest" description="Disordered" evidence="1">
    <location>
        <begin position="25"/>
        <end position="56"/>
    </location>
</feature>
<evidence type="ECO:0000313" key="3">
    <source>
        <dbReference type="EMBL" id="CAH2229369.1"/>
    </source>
</evidence>
<dbReference type="OrthoDB" id="7438460at2759"/>
<evidence type="ECO:0000256" key="2">
    <source>
        <dbReference type="SAM" id="SignalP"/>
    </source>
</evidence>
<accession>A0A8S4R576</accession>
<reference evidence="3" key="1">
    <citation type="submission" date="2022-03" db="EMBL/GenBank/DDBJ databases">
        <authorList>
            <person name="Lindestad O."/>
        </authorList>
    </citation>
    <scope>NUCLEOTIDE SEQUENCE</scope>
</reference>
<evidence type="ECO:0000256" key="1">
    <source>
        <dbReference type="SAM" id="MobiDB-lite"/>
    </source>
</evidence>
<name>A0A8S4R576_9NEOP</name>
<keyword evidence="4" id="KW-1185">Reference proteome</keyword>
<feature type="signal peptide" evidence="2">
    <location>
        <begin position="1"/>
        <end position="19"/>
    </location>
</feature>
<organism evidence="3 4">
    <name type="scientific">Pararge aegeria aegeria</name>
    <dbReference type="NCBI Taxonomy" id="348720"/>
    <lineage>
        <taxon>Eukaryota</taxon>
        <taxon>Metazoa</taxon>
        <taxon>Ecdysozoa</taxon>
        <taxon>Arthropoda</taxon>
        <taxon>Hexapoda</taxon>
        <taxon>Insecta</taxon>
        <taxon>Pterygota</taxon>
        <taxon>Neoptera</taxon>
        <taxon>Endopterygota</taxon>
        <taxon>Lepidoptera</taxon>
        <taxon>Glossata</taxon>
        <taxon>Ditrysia</taxon>
        <taxon>Papilionoidea</taxon>
        <taxon>Nymphalidae</taxon>
        <taxon>Satyrinae</taxon>
        <taxon>Satyrini</taxon>
        <taxon>Parargina</taxon>
        <taxon>Pararge</taxon>
    </lineage>
</organism>
<evidence type="ECO:0000313" key="4">
    <source>
        <dbReference type="Proteomes" id="UP000838756"/>
    </source>
</evidence>
<proteinExistence type="predicted"/>
<keyword evidence="2" id="KW-0732">Signal</keyword>